<name>A0A1M7YF36_9FIRM</name>
<feature type="region of interest" description="Disordered" evidence="1">
    <location>
        <begin position="1"/>
        <end position="63"/>
    </location>
</feature>
<proteinExistence type="predicted"/>
<feature type="compositionally biased region" description="Polar residues" evidence="1">
    <location>
        <begin position="18"/>
        <end position="39"/>
    </location>
</feature>
<reference evidence="2 3" key="1">
    <citation type="submission" date="2016-12" db="EMBL/GenBank/DDBJ databases">
        <authorList>
            <person name="Song W.-J."/>
            <person name="Kurnit D.M."/>
        </authorList>
    </citation>
    <scope>NUCLEOTIDE SEQUENCE [LARGE SCALE GENOMIC DNA]</scope>
    <source>
        <strain evidence="2 3">DSM 12503</strain>
    </source>
</reference>
<feature type="compositionally biased region" description="Low complexity" evidence="1">
    <location>
        <begin position="92"/>
        <end position="112"/>
    </location>
</feature>
<dbReference type="EMBL" id="FRFD01000009">
    <property type="protein sequence ID" value="SHO51230.1"/>
    <property type="molecule type" value="Genomic_DNA"/>
</dbReference>
<dbReference type="AlphaFoldDB" id="A0A1M7YF36"/>
<dbReference type="RefSeq" id="WP_073589735.1">
    <property type="nucleotide sequence ID" value="NZ_FRFD01000009.1"/>
</dbReference>
<evidence type="ECO:0000313" key="2">
    <source>
        <dbReference type="EMBL" id="SHO51230.1"/>
    </source>
</evidence>
<accession>A0A1M7YF36</accession>
<dbReference type="STRING" id="1121345.SAMN02745217_03074"/>
<organism evidence="2 3">
    <name type="scientific">Anaerocolumna xylanovorans DSM 12503</name>
    <dbReference type="NCBI Taxonomy" id="1121345"/>
    <lineage>
        <taxon>Bacteria</taxon>
        <taxon>Bacillati</taxon>
        <taxon>Bacillota</taxon>
        <taxon>Clostridia</taxon>
        <taxon>Lachnospirales</taxon>
        <taxon>Lachnospiraceae</taxon>
        <taxon>Anaerocolumna</taxon>
    </lineage>
</organism>
<feature type="region of interest" description="Disordered" evidence="1">
    <location>
        <begin position="86"/>
        <end position="112"/>
    </location>
</feature>
<evidence type="ECO:0000313" key="3">
    <source>
        <dbReference type="Proteomes" id="UP000184612"/>
    </source>
</evidence>
<sequence>MEDNGIPNSSGKGEENEINNPDTANGSSPPPADNNTENTYGDFGTGNWSNGDSYGYPHGATITSDYGYTYGAEDMNNSGYSYNTDNTSSYESAGNSKSSDSSDTSSEASSENPLKHMVDIMKAALPHLDGRTQESASLIIKTSELMDTLQTVKNDDRVSASGLNMQSIDIEALLNSIRNVCYAKEKQIIDNILNFLRMKNMFETYSSLSNMMAFQQSTGENQENSKENSGTGGTGFSPDMMEILSSMLTPEQKSTFDNFSMMFNMMQE</sequence>
<protein>
    <submittedName>
        <fullName evidence="2">Uncharacterized protein</fullName>
    </submittedName>
</protein>
<feature type="region of interest" description="Disordered" evidence="1">
    <location>
        <begin position="216"/>
        <end position="236"/>
    </location>
</feature>
<dbReference type="Proteomes" id="UP000184612">
    <property type="component" value="Unassembled WGS sequence"/>
</dbReference>
<feature type="compositionally biased region" description="Polar residues" evidence="1">
    <location>
        <begin position="1"/>
        <end position="11"/>
    </location>
</feature>
<gene>
    <name evidence="2" type="ORF">SAMN02745217_03074</name>
</gene>
<keyword evidence="3" id="KW-1185">Reference proteome</keyword>
<dbReference type="OrthoDB" id="2052695at2"/>
<evidence type="ECO:0000256" key="1">
    <source>
        <dbReference type="SAM" id="MobiDB-lite"/>
    </source>
</evidence>